<evidence type="ECO:0000313" key="2">
    <source>
        <dbReference type="EMBL" id="HBH1544185.1"/>
    </source>
</evidence>
<evidence type="ECO:0000256" key="1">
    <source>
        <dbReference type="SAM" id="Coils"/>
    </source>
</evidence>
<proteinExistence type="predicted"/>
<dbReference type="RefSeq" id="WP_009899104.1">
    <property type="nucleotide sequence ID" value="NZ_CP037850.1"/>
</dbReference>
<evidence type="ECO:0000313" key="3">
    <source>
        <dbReference type="Proteomes" id="UP000878956"/>
    </source>
</evidence>
<dbReference type="AlphaFoldDB" id="A0AAN6A7H9"/>
<organism evidence="2 3">
    <name type="scientific">Clostridioides difficile</name>
    <name type="common">Peptoclostridium difficile</name>
    <dbReference type="NCBI Taxonomy" id="1496"/>
    <lineage>
        <taxon>Bacteria</taxon>
        <taxon>Bacillati</taxon>
        <taxon>Bacillota</taxon>
        <taxon>Clostridia</taxon>
        <taxon>Peptostreptococcales</taxon>
        <taxon>Peptostreptococcaceae</taxon>
        <taxon>Clostridioides</taxon>
    </lineage>
</organism>
<accession>A0AAN6A7H9</accession>
<name>A0AAN6A7H9_CLODI</name>
<sequence>MKEKKLNYEAMVKELPTLEKIISDGGKALIKCEAELNSLRNSYEKCKKEIENLGVNPQKVKEEIVTLKEDFSKKYNELEKLLPTEIINEINNVNDYNENKEDLIF</sequence>
<comment type="caution">
    <text evidence="2">The sequence shown here is derived from an EMBL/GenBank/DDBJ whole genome shotgun (WGS) entry which is preliminary data.</text>
</comment>
<reference evidence="2" key="1">
    <citation type="journal article" date="2018" name="Genome Biol.">
        <title>SKESA: strategic k-mer extension for scrupulous assemblies.</title>
        <authorList>
            <person name="Souvorov A."/>
            <person name="Agarwala R."/>
            <person name="Lipman D.J."/>
        </authorList>
    </citation>
    <scope>NUCLEOTIDE SEQUENCE</scope>
    <source>
        <strain evidence="2">HN1000</strain>
    </source>
</reference>
<keyword evidence="1" id="KW-0175">Coiled coil</keyword>
<gene>
    <name evidence="2" type="ORF">KRM00_003729</name>
</gene>
<feature type="coiled-coil region" evidence="1">
    <location>
        <begin position="29"/>
        <end position="56"/>
    </location>
</feature>
<dbReference type="Proteomes" id="UP000878956">
    <property type="component" value="Unassembled WGS sequence"/>
</dbReference>
<reference evidence="2" key="2">
    <citation type="submission" date="2021-06" db="EMBL/GenBank/DDBJ databases">
        <authorList>
            <consortium name="NCBI Pathogen Detection Project"/>
        </authorList>
    </citation>
    <scope>NUCLEOTIDE SEQUENCE</scope>
    <source>
        <strain evidence="2">HN1000</strain>
    </source>
</reference>
<dbReference type="EMBL" id="DAEPXK010000064">
    <property type="protein sequence ID" value="HBH1544185.1"/>
    <property type="molecule type" value="Genomic_DNA"/>
</dbReference>
<protein>
    <submittedName>
        <fullName evidence="2">Uncharacterized protein</fullName>
    </submittedName>
</protein>